<comment type="caution">
    <text evidence="2">The sequence shown here is derived from an EMBL/GenBank/DDBJ whole genome shotgun (WGS) entry which is preliminary data.</text>
</comment>
<keyword evidence="3" id="KW-1185">Reference proteome</keyword>
<sequence length="99" mass="10758">MVAPAAVTAPVQSRARHPEQDEHHPRRDQHGPHLLLDVPEVEVAEEAGVQEADAAEDEQEDLKVPFHSRNPPISTLHSTATTIVAAEKRTANGRPKVPA</sequence>
<name>A0A919CTI7_9ACTN</name>
<evidence type="ECO:0000313" key="2">
    <source>
        <dbReference type="EMBL" id="GHD85486.1"/>
    </source>
</evidence>
<reference evidence="2" key="2">
    <citation type="submission" date="2020-09" db="EMBL/GenBank/DDBJ databases">
        <authorList>
            <person name="Sun Q."/>
            <person name="Ohkuma M."/>
        </authorList>
    </citation>
    <scope>NUCLEOTIDE SEQUENCE</scope>
    <source>
        <strain evidence="2">JCM 4654</strain>
    </source>
</reference>
<evidence type="ECO:0000313" key="3">
    <source>
        <dbReference type="Proteomes" id="UP000608955"/>
    </source>
</evidence>
<dbReference type="AlphaFoldDB" id="A0A919CTI7"/>
<feature type="region of interest" description="Disordered" evidence="1">
    <location>
        <begin position="1"/>
        <end position="77"/>
    </location>
</feature>
<feature type="compositionally biased region" description="Basic and acidic residues" evidence="1">
    <location>
        <begin position="16"/>
        <end position="31"/>
    </location>
</feature>
<accession>A0A919CTI7</accession>
<protein>
    <submittedName>
        <fullName evidence="2">Uncharacterized protein</fullName>
    </submittedName>
</protein>
<proteinExistence type="predicted"/>
<reference evidence="2" key="1">
    <citation type="journal article" date="2014" name="Int. J. Syst. Evol. Microbiol.">
        <title>Complete genome sequence of Corynebacterium casei LMG S-19264T (=DSM 44701T), isolated from a smear-ripened cheese.</title>
        <authorList>
            <consortium name="US DOE Joint Genome Institute (JGI-PGF)"/>
            <person name="Walter F."/>
            <person name="Albersmeier A."/>
            <person name="Kalinowski J."/>
            <person name="Ruckert C."/>
        </authorList>
    </citation>
    <scope>NUCLEOTIDE SEQUENCE</scope>
    <source>
        <strain evidence="2">JCM 4654</strain>
    </source>
</reference>
<dbReference type="EMBL" id="BMVF01000002">
    <property type="protein sequence ID" value="GHD85486.1"/>
    <property type="molecule type" value="Genomic_DNA"/>
</dbReference>
<organism evidence="2 3">
    <name type="scientific">Streptomyces naganishii JCM 4654</name>
    <dbReference type="NCBI Taxonomy" id="1306179"/>
    <lineage>
        <taxon>Bacteria</taxon>
        <taxon>Bacillati</taxon>
        <taxon>Actinomycetota</taxon>
        <taxon>Actinomycetes</taxon>
        <taxon>Kitasatosporales</taxon>
        <taxon>Streptomycetaceae</taxon>
        <taxon>Streptomyces</taxon>
    </lineage>
</organism>
<dbReference type="Proteomes" id="UP000608955">
    <property type="component" value="Unassembled WGS sequence"/>
</dbReference>
<gene>
    <name evidence="2" type="ORF">GCM10010508_09440</name>
</gene>
<evidence type="ECO:0000256" key="1">
    <source>
        <dbReference type="SAM" id="MobiDB-lite"/>
    </source>
</evidence>